<organism evidence="8">
    <name type="scientific">Talaromyces marneffei PM1</name>
    <dbReference type="NCBI Taxonomy" id="1077442"/>
    <lineage>
        <taxon>Eukaryota</taxon>
        <taxon>Fungi</taxon>
        <taxon>Dikarya</taxon>
        <taxon>Ascomycota</taxon>
        <taxon>Pezizomycotina</taxon>
        <taxon>Eurotiomycetes</taxon>
        <taxon>Eurotiomycetidae</taxon>
        <taxon>Eurotiales</taxon>
        <taxon>Trichocomaceae</taxon>
        <taxon>Talaromyces</taxon>
        <taxon>Talaromyces sect. Talaromyces</taxon>
    </lineage>
</organism>
<evidence type="ECO:0000259" key="7">
    <source>
        <dbReference type="Pfam" id="PF01182"/>
    </source>
</evidence>
<dbReference type="PANTHER" id="PTHR11054">
    <property type="entry name" value="6-PHOSPHOGLUCONOLACTONASE"/>
    <property type="match status" value="1"/>
</dbReference>
<evidence type="ECO:0000313" key="8">
    <source>
        <dbReference type="EMBL" id="KFX42725.1"/>
    </source>
</evidence>
<keyword evidence="5" id="KW-0378">Hydrolase</keyword>
<evidence type="ECO:0000256" key="5">
    <source>
        <dbReference type="ARBA" id="ARBA00022801"/>
    </source>
</evidence>
<feature type="compositionally biased region" description="Polar residues" evidence="6">
    <location>
        <begin position="442"/>
        <end position="456"/>
    </location>
</feature>
<dbReference type="PANTHER" id="PTHR11054:SF0">
    <property type="entry name" value="6-PHOSPHOGLUCONOLACTONASE"/>
    <property type="match status" value="1"/>
</dbReference>
<accession>A0A093US04</accession>
<reference evidence="8" key="2">
    <citation type="journal article" date="2014" name="PLoS Genet.">
        <title>Signature gene expression reveals novel clues to the molecular mechanisms of dimorphic transition in Penicillium marneffei.</title>
        <authorList>
            <person name="Yang E."/>
            <person name="Wang G."/>
            <person name="Cai J."/>
            <person name="Woo P.C."/>
            <person name="Lau S.K."/>
            <person name="Yuen K.-Y."/>
            <person name="Chow W.-N."/>
            <person name="Lin X."/>
        </authorList>
    </citation>
    <scope>NUCLEOTIDE SEQUENCE</scope>
    <source>
        <strain evidence="8">PM1</strain>
    </source>
</reference>
<dbReference type="NCBIfam" id="TIGR01198">
    <property type="entry name" value="pgl"/>
    <property type="match status" value="1"/>
</dbReference>
<reference key="1">
    <citation type="journal article" date="2014" name="PLoS Genet.">
        <title>Signature Gene Expression Reveals Novel Clues to the Molecular Mechanisms of Dimorphic Transition in Penicillium marneffei.</title>
        <authorList>
            <person name="Yang E."/>
            <person name="Wang G."/>
            <person name="Cai J."/>
            <person name="Woo P.C."/>
            <person name="Lau S.K."/>
            <person name="Yuen K.-Y."/>
            <person name="Chow W.-N."/>
            <person name="Lin X."/>
        </authorList>
    </citation>
    <scope>NUCLEOTIDE SEQUENCE [LARGE SCALE GENOMIC DNA]</scope>
    <source>
        <strain>PM1</strain>
    </source>
</reference>
<feature type="compositionally biased region" description="Basic and acidic residues" evidence="6">
    <location>
        <begin position="368"/>
        <end position="378"/>
    </location>
</feature>
<dbReference type="Gene3D" id="3.40.50.1360">
    <property type="match status" value="1"/>
</dbReference>
<feature type="domain" description="Glucosamine/galactosamine-6-phosphate isomerase" evidence="7">
    <location>
        <begin position="16"/>
        <end position="240"/>
    </location>
</feature>
<comment type="caution">
    <text evidence="8">The sequence shown here is derived from an EMBL/GenBank/DDBJ whole genome shotgun (WGS) entry which is preliminary data.</text>
</comment>
<protein>
    <recommendedName>
        <fullName evidence="4">6-phosphogluconolactonase</fullName>
        <ecNumber evidence="4">3.1.1.31</ecNumber>
    </recommendedName>
</protein>
<feature type="compositionally biased region" description="Polar residues" evidence="6">
    <location>
        <begin position="349"/>
        <end position="367"/>
    </location>
</feature>
<comment type="catalytic activity">
    <reaction evidence="1">
        <text>6-phospho-D-glucono-1,5-lactone + H2O = 6-phospho-D-gluconate + H(+)</text>
        <dbReference type="Rhea" id="RHEA:12556"/>
        <dbReference type="ChEBI" id="CHEBI:15377"/>
        <dbReference type="ChEBI" id="CHEBI:15378"/>
        <dbReference type="ChEBI" id="CHEBI:57955"/>
        <dbReference type="ChEBI" id="CHEBI:58759"/>
        <dbReference type="EC" id="3.1.1.31"/>
    </reaction>
</comment>
<feature type="compositionally biased region" description="Pro residues" evidence="6">
    <location>
        <begin position="389"/>
        <end position="399"/>
    </location>
</feature>
<feature type="compositionally biased region" description="Basic and acidic residues" evidence="6">
    <location>
        <begin position="543"/>
        <end position="558"/>
    </location>
</feature>
<dbReference type="InterPro" id="IPR037171">
    <property type="entry name" value="NagB/RpiA_transferase-like"/>
</dbReference>
<evidence type="ECO:0000256" key="4">
    <source>
        <dbReference type="ARBA" id="ARBA00013198"/>
    </source>
</evidence>
<dbReference type="SUPFAM" id="SSF100950">
    <property type="entry name" value="NagB/RpiA/CoA transferase-like"/>
    <property type="match status" value="1"/>
</dbReference>
<feature type="compositionally biased region" description="Basic and acidic residues" evidence="6">
    <location>
        <begin position="429"/>
        <end position="439"/>
    </location>
</feature>
<dbReference type="GO" id="GO:0006098">
    <property type="term" value="P:pentose-phosphate shunt"/>
    <property type="evidence" value="ECO:0007669"/>
    <property type="project" value="InterPro"/>
</dbReference>
<dbReference type="EC" id="3.1.1.31" evidence="4"/>
<dbReference type="GO" id="GO:0017057">
    <property type="term" value="F:6-phosphogluconolactonase activity"/>
    <property type="evidence" value="ECO:0007669"/>
    <property type="project" value="UniProtKB-EC"/>
</dbReference>
<feature type="compositionally biased region" description="Low complexity" evidence="6">
    <location>
        <begin position="413"/>
        <end position="425"/>
    </location>
</feature>
<dbReference type="AlphaFoldDB" id="A0A093US04"/>
<dbReference type="CDD" id="cd01400">
    <property type="entry name" value="6PGL"/>
    <property type="match status" value="1"/>
</dbReference>
<feature type="compositionally biased region" description="Polar residues" evidence="6">
    <location>
        <begin position="333"/>
        <end position="342"/>
    </location>
</feature>
<dbReference type="EMBL" id="JPOX01000041">
    <property type="protein sequence ID" value="KFX42725.1"/>
    <property type="molecule type" value="Genomic_DNA"/>
</dbReference>
<proteinExistence type="inferred from homology"/>
<evidence type="ECO:0000256" key="6">
    <source>
        <dbReference type="SAM" id="MobiDB-lite"/>
    </source>
</evidence>
<evidence type="ECO:0000256" key="1">
    <source>
        <dbReference type="ARBA" id="ARBA00000832"/>
    </source>
</evidence>
<dbReference type="Pfam" id="PF01182">
    <property type="entry name" value="Glucosamine_iso"/>
    <property type="match status" value="1"/>
</dbReference>
<comment type="pathway">
    <text evidence="2">Carbohydrate degradation; pentose phosphate pathway; D-ribulose 5-phosphate from D-glucose 6-phosphate (oxidative stage): step 2/3.</text>
</comment>
<dbReference type="HOGENOM" id="CLU_349555_0_0_1"/>
<dbReference type="InterPro" id="IPR039104">
    <property type="entry name" value="6PGL"/>
</dbReference>
<dbReference type="InterPro" id="IPR005900">
    <property type="entry name" value="6-phosphogluconolactonase_DevB"/>
</dbReference>
<dbReference type="InterPro" id="IPR006148">
    <property type="entry name" value="Glc/Gal-6P_isomerase"/>
</dbReference>
<comment type="similarity">
    <text evidence="3">Belongs to the glucosamine/galactosamine-6-phosphate isomerase family. 6-phosphogluconolactonase subfamily.</text>
</comment>
<dbReference type="FunFam" id="3.40.50.1360:FF:000005">
    <property type="entry name" value="6-phosphogluconolactonase"/>
    <property type="match status" value="1"/>
</dbReference>
<evidence type="ECO:0000256" key="2">
    <source>
        <dbReference type="ARBA" id="ARBA00004961"/>
    </source>
</evidence>
<sequence length="899" mass="99508">MPTTGSPNLYSFTNIDSLATHLRKYVLNNQHAALNKHGVFRVAVSGGSLPNTLAKALLAPGNGSAEDTAQFSKWEIFFADERAVPLDHPDSNYRLIKEELLDKIPTQLGAPKVFPIDEKHVHDEDPTELADLYTEVLKHSFAAKDSVKFPVFDLILLGVGPDGHTCSLFPGHPQLREEDAWVVGVSDSPKPPPKRITLTLPVVKHALSIAFVATGGGKKDIMKRIFDTDESQSLPSGLVNILAGDKVSWFSDNAATEGRPDVRTYNLAIPLLDISPTRPMPTTYTTRNASGKPPGGLKLPQRQQSIPIPVASSIPVPSTSTVIENISSRKSLLPQRTITQSRLPGLRKPQTQTAPTISIDTAQTQPTRKTDTVQEQKLEQAVVETQPISTPPPPEPPQPKPEDVKIPPPPQPVTTNTTSATNTRPPSRPRTEPRTERIATRSRSPIKSQQNDTKPTATKKPSMPPPARPTRSASLRQPSAPKISGVVEIRGHARHRSQVLGSQAIGAAPVLAAPSSREKSVAGTTTAVKPRPQFTTYQQSFSPKKETLRTAAADDRKNAGKSVVGSELPTETSALQAEFLQLYLLHSSSLQQNAEWKSGAERQLRDKYNDVAASYRTILDEERHVQEQLNLEALYDWSVESASLADHNHIFQEEIQNFSRVTQEVADMTADGAGRYALVVQVFEHWLDRVEYIQQSRENQDDDGDPQYIDSLGSVWRNEVDDLTNKAELCLRELSKMTIFVIDENAFCEKHRSSALVQIARKHRDILAAMIDELKSMRTVELETVNLEQAWIARAADEVAVNVDQGESSRTETIESSYLDTQLKLDALHGRRYRSRCPVSTHRSPIRYDGWSGKKNSDSDLRSELGTTDSSDKPSSPLECLAPYSISELFYYGVWLRWD</sequence>
<evidence type="ECO:0000256" key="3">
    <source>
        <dbReference type="ARBA" id="ARBA00010662"/>
    </source>
</evidence>
<dbReference type="GO" id="GO:0005975">
    <property type="term" value="P:carbohydrate metabolic process"/>
    <property type="evidence" value="ECO:0007669"/>
    <property type="project" value="InterPro"/>
</dbReference>
<feature type="region of interest" description="Disordered" evidence="6">
    <location>
        <begin position="540"/>
        <end position="565"/>
    </location>
</feature>
<name>A0A093US04_TALMA</name>
<feature type="region of interest" description="Disordered" evidence="6">
    <location>
        <begin position="848"/>
        <end position="877"/>
    </location>
</feature>
<dbReference type="eggNOG" id="ENOG502S23J">
    <property type="taxonomic scope" value="Eukaryota"/>
</dbReference>
<gene>
    <name evidence="8" type="ORF">GQ26_0410360</name>
</gene>
<feature type="region of interest" description="Disordered" evidence="6">
    <location>
        <begin position="333"/>
        <end position="480"/>
    </location>
</feature>